<dbReference type="Proteomes" id="UP000581087">
    <property type="component" value="Unassembled WGS sequence"/>
</dbReference>
<dbReference type="EMBL" id="JACCBI010000001">
    <property type="protein sequence ID" value="NYD65561.1"/>
    <property type="molecule type" value="Genomic_DNA"/>
</dbReference>
<dbReference type="Pfam" id="PF04250">
    <property type="entry name" value="DUF429"/>
    <property type="match status" value="1"/>
</dbReference>
<proteinExistence type="predicted"/>
<organism evidence="1 2">
    <name type="scientific">Agromyces atrinae</name>
    <dbReference type="NCBI Taxonomy" id="592376"/>
    <lineage>
        <taxon>Bacteria</taxon>
        <taxon>Bacillati</taxon>
        <taxon>Actinomycetota</taxon>
        <taxon>Actinomycetes</taxon>
        <taxon>Micrococcales</taxon>
        <taxon>Microbacteriaceae</taxon>
        <taxon>Agromyces</taxon>
    </lineage>
</organism>
<name>A0A852SDV9_9MICO</name>
<evidence type="ECO:0000313" key="2">
    <source>
        <dbReference type="Proteomes" id="UP000581087"/>
    </source>
</evidence>
<dbReference type="AlphaFoldDB" id="A0A852SDV9"/>
<sequence>MGDHDEGMTVRAVKTAGIDLAASAPGTALAIIEWGEWGARLSSVDVGVGDGEIVTAVADCAMVGIDCALGWPDDFVEFVGRHARGERVDQSHDEGIAWRRRLAYRETDRDIHARTGKLPLSVAADRLGLTAMHCVVLLDLLGEQRGGAVDRSGRGGVVEVYPGATLRVWGFERRGYKKDAGVRDALLASIEVDAPWLDLAGHRERLLSSDDAFDAFIAALAARAHERGLTPPIPREHEDRASREGWIAVPEGRLADLGPAREMV</sequence>
<accession>A0A852SDV9</accession>
<gene>
    <name evidence="1" type="ORF">BJ972_000080</name>
</gene>
<dbReference type="InterPro" id="IPR007362">
    <property type="entry name" value="DUF429"/>
</dbReference>
<protein>
    <submittedName>
        <fullName evidence="1">Putative nuclease with RNAse H fold</fullName>
    </submittedName>
</protein>
<comment type="caution">
    <text evidence="1">The sequence shown here is derived from an EMBL/GenBank/DDBJ whole genome shotgun (WGS) entry which is preliminary data.</text>
</comment>
<reference evidence="1 2" key="1">
    <citation type="submission" date="2020-07" db="EMBL/GenBank/DDBJ databases">
        <title>Sequencing the genomes of 1000 actinobacteria strains.</title>
        <authorList>
            <person name="Klenk H.-P."/>
        </authorList>
    </citation>
    <scope>NUCLEOTIDE SEQUENCE [LARGE SCALE GENOMIC DNA]</scope>
    <source>
        <strain evidence="1 2">DSM 23870</strain>
    </source>
</reference>
<evidence type="ECO:0000313" key="1">
    <source>
        <dbReference type="EMBL" id="NYD65561.1"/>
    </source>
</evidence>